<dbReference type="AlphaFoldDB" id="A0A382TW93"/>
<feature type="transmembrane region" description="Helical" evidence="1">
    <location>
        <begin position="6"/>
        <end position="30"/>
    </location>
</feature>
<name>A0A382TW93_9ZZZZ</name>
<organism evidence="2">
    <name type="scientific">marine metagenome</name>
    <dbReference type="NCBI Taxonomy" id="408172"/>
    <lineage>
        <taxon>unclassified sequences</taxon>
        <taxon>metagenomes</taxon>
        <taxon>ecological metagenomes</taxon>
    </lineage>
</organism>
<evidence type="ECO:0000313" key="2">
    <source>
        <dbReference type="EMBL" id="SVD26326.1"/>
    </source>
</evidence>
<keyword evidence="1" id="KW-0812">Transmembrane</keyword>
<keyword evidence="1" id="KW-1133">Transmembrane helix</keyword>
<evidence type="ECO:0000256" key="1">
    <source>
        <dbReference type="SAM" id="Phobius"/>
    </source>
</evidence>
<reference evidence="2" key="1">
    <citation type="submission" date="2018-05" db="EMBL/GenBank/DDBJ databases">
        <authorList>
            <person name="Lanie J.A."/>
            <person name="Ng W.-L."/>
            <person name="Kazmierczak K.M."/>
            <person name="Andrzejewski T.M."/>
            <person name="Davidsen T.M."/>
            <person name="Wayne K.J."/>
            <person name="Tettelin H."/>
            <person name="Glass J.I."/>
            <person name="Rusch D."/>
            <person name="Podicherti R."/>
            <person name="Tsui H.-C.T."/>
            <person name="Winkler M.E."/>
        </authorList>
    </citation>
    <scope>NUCLEOTIDE SEQUENCE</scope>
</reference>
<proteinExistence type="predicted"/>
<dbReference type="EMBL" id="UINC01139649">
    <property type="protein sequence ID" value="SVD26326.1"/>
    <property type="molecule type" value="Genomic_DNA"/>
</dbReference>
<sequence length="36" mass="4224">VTHKTFFWFMFPTCVAMILFIAVPIVSIFVQSLFIE</sequence>
<feature type="non-terminal residue" evidence="2">
    <location>
        <position position="1"/>
    </location>
</feature>
<protein>
    <submittedName>
        <fullName evidence="2">Uncharacterized protein</fullName>
    </submittedName>
</protein>
<accession>A0A382TW93</accession>
<keyword evidence="1" id="KW-0472">Membrane</keyword>
<feature type="non-terminal residue" evidence="2">
    <location>
        <position position="36"/>
    </location>
</feature>
<gene>
    <name evidence="2" type="ORF">METZ01_LOCUS379180</name>
</gene>